<dbReference type="AlphaFoldDB" id="A0AAV2RR64"/>
<dbReference type="GO" id="GO:0005634">
    <property type="term" value="C:nucleus"/>
    <property type="evidence" value="ECO:0007669"/>
    <property type="project" value="UniProtKB-SubCell"/>
</dbReference>
<dbReference type="EMBL" id="CAXKWB010027415">
    <property type="protein sequence ID" value="CAL4131814.1"/>
    <property type="molecule type" value="Genomic_DNA"/>
</dbReference>
<dbReference type="Gene3D" id="1.20.5.170">
    <property type="match status" value="1"/>
</dbReference>
<evidence type="ECO:0000256" key="7">
    <source>
        <dbReference type="SAM" id="MobiDB-lite"/>
    </source>
</evidence>
<keyword evidence="5" id="KW-0804">Transcription</keyword>
<keyword evidence="3" id="KW-0805">Transcription regulation</keyword>
<evidence type="ECO:0000313" key="10">
    <source>
        <dbReference type="Proteomes" id="UP001497623"/>
    </source>
</evidence>
<keyword evidence="4" id="KW-0238">DNA-binding</keyword>
<dbReference type="SUPFAM" id="SSF57959">
    <property type="entry name" value="Leucine zipper domain"/>
    <property type="match status" value="1"/>
</dbReference>
<evidence type="ECO:0000256" key="6">
    <source>
        <dbReference type="ARBA" id="ARBA00023242"/>
    </source>
</evidence>
<dbReference type="GO" id="GO:0000981">
    <property type="term" value="F:DNA-binding transcription factor activity, RNA polymerase II-specific"/>
    <property type="evidence" value="ECO:0007669"/>
    <property type="project" value="TreeGrafter"/>
</dbReference>
<proteinExistence type="inferred from homology"/>
<organism evidence="9 10">
    <name type="scientific">Meganyctiphanes norvegica</name>
    <name type="common">Northern krill</name>
    <name type="synonym">Thysanopoda norvegica</name>
    <dbReference type="NCBI Taxonomy" id="48144"/>
    <lineage>
        <taxon>Eukaryota</taxon>
        <taxon>Metazoa</taxon>
        <taxon>Ecdysozoa</taxon>
        <taxon>Arthropoda</taxon>
        <taxon>Crustacea</taxon>
        <taxon>Multicrustacea</taxon>
        <taxon>Malacostraca</taxon>
        <taxon>Eumalacostraca</taxon>
        <taxon>Eucarida</taxon>
        <taxon>Euphausiacea</taxon>
        <taxon>Euphausiidae</taxon>
        <taxon>Meganyctiphanes</taxon>
    </lineage>
</organism>
<evidence type="ECO:0000256" key="5">
    <source>
        <dbReference type="ARBA" id="ARBA00023163"/>
    </source>
</evidence>
<name>A0AAV2RR64_MEGNR</name>
<accession>A0AAV2RR64</accession>
<comment type="subcellular location">
    <subcellularLocation>
        <location evidence="1">Nucleus</location>
    </subcellularLocation>
</comment>
<evidence type="ECO:0000256" key="3">
    <source>
        <dbReference type="ARBA" id="ARBA00023015"/>
    </source>
</evidence>
<dbReference type="GO" id="GO:0000978">
    <property type="term" value="F:RNA polymerase II cis-regulatory region sequence-specific DNA binding"/>
    <property type="evidence" value="ECO:0007669"/>
    <property type="project" value="TreeGrafter"/>
</dbReference>
<comment type="similarity">
    <text evidence="2">Belongs to the bZIP family. C/EBP subfamily.</text>
</comment>
<dbReference type="GO" id="GO:0006351">
    <property type="term" value="P:DNA-templated transcription"/>
    <property type="evidence" value="ECO:0007669"/>
    <property type="project" value="InterPro"/>
</dbReference>
<evidence type="ECO:0000256" key="2">
    <source>
        <dbReference type="ARBA" id="ARBA00006951"/>
    </source>
</evidence>
<dbReference type="PANTHER" id="PTHR23334">
    <property type="entry name" value="CCAAT/ENHANCER BINDING PROTEIN"/>
    <property type="match status" value="1"/>
</dbReference>
<dbReference type="PANTHER" id="PTHR23334:SF69">
    <property type="entry name" value="CCAAT_ENHANCER-BINDING PROTEIN GAMMA"/>
    <property type="match status" value="1"/>
</dbReference>
<evidence type="ECO:0000259" key="8">
    <source>
        <dbReference type="PROSITE" id="PS50217"/>
    </source>
</evidence>
<feature type="domain" description="BZIP" evidence="8">
    <location>
        <begin position="26"/>
        <end position="89"/>
    </location>
</feature>
<reference evidence="9 10" key="1">
    <citation type="submission" date="2024-05" db="EMBL/GenBank/DDBJ databases">
        <authorList>
            <person name="Wallberg A."/>
        </authorList>
    </citation>
    <scope>NUCLEOTIDE SEQUENCE [LARGE SCALE GENOMIC DNA]</scope>
</reference>
<sequence>MAPKHEGNISSGDESSSGNSSRNPNSEDYVRRRERNNQAVKKSRQKSKQKTKAMMDRVDKLRSENIELEENIKILSKELGILKDLFVAHAGEAHGVRLNETELAGLLRDDREINEGVNLLMNLSQGSPPRYQGPRTNQEDPYIT</sequence>
<gene>
    <name evidence="9" type="ORF">MNOR_LOCUS26863</name>
</gene>
<keyword evidence="6" id="KW-0539">Nucleus</keyword>
<evidence type="ECO:0000313" key="9">
    <source>
        <dbReference type="EMBL" id="CAL4131814.1"/>
    </source>
</evidence>
<protein>
    <recommendedName>
        <fullName evidence="8">BZIP domain-containing protein</fullName>
    </recommendedName>
</protein>
<feature type="compositionally biased region" description="Low complexity" evidence="7">
    <location>
        <begin position="8"/>
        <end position="27"/>
    </location>
</feature>
<dbReference type="SMART" id="SM00338">
    <property type="entry name" value="BRLZ"/>
    <property type="match status" value="1"/>
</dbReference>
<dbReference type="InterPro" id="IPR031106">
    <property type="entry name" value="C/EBP"/>
</dbReference>
<comment type="caution">
    <text evidence="9">The sequence shown here is derived from an EMBL/GenBank/DDBJ whole genome shotgun (WGS) entry which is preliminary data.</text>
</comment>
<evidence type="ECO:0000256" key="1">
    <source>
        <dbReference type="ARBA" id="ARBA00004123"/>
    </source>
</evidence>
<keyword evidence="10" id="KW-1185">Reference proteome</keyword>
<dbReference type="PROSITE" id="PS50217">
    <property type="entry name" value="BZIP"/>
    <property type="match status" value="1"/>
</dbReference>
<dbReference type="Proteomes" id="UP001497623">
    <property type="component" value="Unassembled WGS sequence"/>
</dbReference>
<dbReference type="InterPro" id="IPR004827">
    <property type="entry name" value="bZIP"/>
</dbReference>
<feature type="region of interest" description="Disordered" evidence="7">
    <location>
        <begin position="123"/>
        <end position="144"/>
    </location>
</feature>
<dbReference type="InterPro" id="IPR046347">
    <property type="entry name" value="bZIP_sf"/>
</dbReference>
<dbReference type="Pfam" id="PF07716">
    <property type="entry name" value="bZIP_2"/>
    <property type="match status" value="1"/>
</dbReference>
<evidence type="ECO:0000256" key="4">
    <source>
        <dbReference type="ARBA" id="ARBA00023125"/>
    </source>
</evidence>
<feature type="region of interest" description="Disordered" evidence="7">
    <location>
        <begin position="1"/>
        <end position="56"/>
    </location>
</feature>
<feature type="compositionally biased region" description="Basic residues" evidence="7">
    <location>
        <begin position="41"/>
        <end position="51"/>
    </location>
</feature>